<comment type="similarity">
    <text evidence="2">Belongs to the EamA transporter family.</text>
</comment>
<feature type="domain" description="EamA" evidence="8">
    <location>
        <begin position="16"/>
        <end position="141"/>
    </location>
</feature>
<comment type="subcellular location">
    <subcellularLocation>
        <location evidence="1">Cell membrane</location>
        <topology evidence="1">Multi-pass membrane protein</topology>
    </subcellularLocation>
</comment>
<evidence type="ECO:0000256" key="1">
    <source>
        <dbReference type="ARBA" id="ARBA00004651"/>
    </source>
</evidence>
<feature type="transmembrane region" description="Helical" evidence="7">
    <location>
        <begin position="213"/>
        <end position="233"/>
    </location>
</feature>
<accession>A0A1I3E1Z7</accession>
<dbReference type="Proteomes" id="UP000199287">
    <property type="component" value="Unassembled WGS sequence"/>
</dbReference>
<dbReference type="PANTHER" id="PTHR42920:SF5">
    <property type="entry name" value="EAMA DOMAIN-CONTAINING PROTEIN"/>
    <property type="match status" value="1"/>
</dbReference>
<dbReference type="STRING" id="69895.SAMN05192551_104197"/>
<gene>
    <name evidence="9" type="ORF">SAMN05192551_104197</name>
</gene>
<evidence type="ECO:0000256" key="3">
    <source>
        <dbReference type="ARBA" id="ARBA00022475"/>
    </source>
</evidence>
<evidence type="ECO:0000259" key="8">
    <source>
        <dbReference type="Pfam" id="PF00892"/>
    </source>
</evidence>
<keyword evidence="6 7" id="KW-0472">Membrane</keyword>
<feature type="transmembrane region" description="Helical" evidence="7">
    <location>
        <begin position="43"/>
        <end position="63"/>
    </location>
</feature>
<evidence type="ECO:0000256" key="4">
    <source>
        <dbReference type="ARBA" id="ARBA00022692"/>
    </source>
</evidence>
<keyword evidence="4 7" id="KW-0812">Transmembrane</keyword>
<evidence type="ECO:0000313" key="9">
    <source>
        <dbReference type="EMBL" id="SFH92721.1"/>
    </source>
</evidence>
<sequence length="304" mass="33670">MNSLNMKQKKYLADASLLFVAFAWGGGFVAVKDALNSLTPMYLMAFRFTLAAIVVYVSLHRWIGKISSQELRNSSVVGTILFLAFAAQTVGLQYTTASKQGFLTATYVVMVPFLYWMLYKKRPPLKVFIGSFLTLVGIGFIGLDATLSLNKGDWLTLLCALFFAMHILSIEYYTKTIHVFKVAFIQISVAALWFIGAALIFEPMPGSLSARAWVAIVYMAVVSTFGCFTVQTVAQKHTTSSHASIIMSLESVFAAILGVWLLQEEMTMAMFFGCALIFIAILMVEVNLKKSLPEPKTFGMEADR</sequence>
<feature type="transmembrane region" description="Helical" evidence="7">
    <location>
        <begin position="100"/>
        <end position="118"/>
    </location>
</feature>
<evidence type="ECO:0000256" key="7">
    <source>
        <dbReference type="SAM" id="Phobius"/>
    </source>
</evidence>
<feature type="transmembrane region" description="Helical" evidence="7">
    <location>
        <begin position="75"/>
        <end position="94"/>
    </location>
</feature>
<dbReference type="SUPFAM" id="SSF103481">
    <property type="entry name" value="Multidrug resistance efflux transporter EmrE"/>
    <property type="match status" value="2"/>
</dbReference>
<dbReference type="AlphaFoldDB" id="A0A1I3E1Z7"/>
<feature type="transmembrane region" description="Helical" evidence="7">
    <location>
        <begin position="245"/>
        <end position="262"/>
    </location>
</feature>
<evidence type="ECO:0000313" key="10">
    <source>
        <dbReference type="Proteomes" id="UP000199287"/>
    </source>
</evidence>
<dbReference type="InterPro" id="IPR000620">
    <property type="entry name" value="EamA_dom"/>
</dbReference>
<dbReference type="RefSeq" id="WP_093371679.1">
    <property type="nucleotide sequence ID" value="NZ_FOQA01000004.1"/>
</dbReference>
<proteinExistence type="inferred from homology"/>
<keyword evidence="3" id="KW-1003">Cell membrane</keyword>
<feature type="transmembrane region" description="Helical" evidence="7">
    <location>
        <begin position="154"/>
        <end position="173"/>
    </location>
</feature>
<evidence type="ECO:0000256" key="5">
    <source>
        <dbReference type="ARBA" id="ARBA00022989"/>
    </source>
</evidence>
<dbReference type="Pfam" id="PF00892">
    <property type="entry name" value="EamA"/>
    <property type="match status" value="2"/>
</dbReference>
<dbReference type="EMBL" id="FOQA01000004">
    <property type="protein sequence ID" value="SFH92721.1"/>
    <property type="molecule type" value="Genomic_DNA"/>
</dbReference>
<name>A0A1I3E1Z7_9FIRM</name>
<feature type="domain" description="EamA" evidence="8">
    <location>
        <begin position="151"/>
        <end position="284"/>
    </location>
</feature>
<protein>
    <submittedName>
        <fullName evidence="9">Permease of the drug/metabolite transporter (DMT) superfamily</fullName>
    </submittedName>
</protein>
<feature type="transmembrane region" description="Helical" evidence="7">
    <location>
        <begin position="180"/>
        <end position="201"/>
    </location>
</feature>
<feature type="transmembrane region" description="Helical" evidence="7">
    <location>
        <begin position="12"/>
        <end position="31"/>
    </location>
</feature>
<evidence type="ECO:0000256" key="6">
    <source>
        <dbReference type="ARBA" id="ARBA00023136"/>
    </source>
</evidence>
<organism evidence="9 10">
    <name type="scientific">Tindallia magadiensis</name>
    <dbReference type="NCBI Taxonomy" id="69895"/>
    <lineage>
        <taxon>Bacteria</taxon>
        <taxon>Bacillati</taxon>
        <taxon>Bacillota</taxon>
        <taxon>Clostridia</taxon>
        <taxon>Peptostreptococcales</taxon>
        <taxon>Tindalliaceae</taxon>
        <taxon>Tindallia</taxon>
    </lineage>
</organism>
<reference evidence="10" key="1">
    <citation type="submission" date="2016-10" db="EMBL/GenBank/DDBJ databases">
        <authorList>
            <person name="Varghese N."/>
            <person name="Submissions S."/>
        </authorList>
    </citation>
    <scope>NUCLEOTIDE SEQUENCE [LARGE SCALE GENOMIC DNA]</scope>
    <source>
        <strain evidence="10">Z-7934</strain>
    </source>
</reference>
<dbReference type="InterPro" id="IPR037185">
    <property type="entry name" value="EmrE-like"/>
</dbReference>
<evidence type="ECO:0000256" key="2">
    <source>
        <dbReference type="ARBA" id="ARBA00007362"/>
    </source>
</evidence>
<keyword evidence="5 7" id="KW-1133">Transmembrane helix</keyword>
<feature type="transmembrane region" description="Helical" evidence="7">
    <location>
        <begin position="268"/>
        <end position="288"/>
    </location>
</feature>
<dbReference type="InterPro" id="IPR051258">
    <property type="entry name" value="Diverse_Substrate_Transporter"/>
</dbReference>
<dbReference type="GO" id="GO:0005886">
    <property type="term" value="C:plasma membrane"/>
    <property type="evidence" value="ECO:0007669"/>
    <property type="project" value="UniProtKB-SubCell"/>
</dbReference>
<dbReference type="OrthoDB" id="9804865at2"/>
<dbReference type="PANTHER" id="PTHR42920">
    <property type="entry name" value="OS03G0707200 PROTEIN-RELATED"/>
    <property type="match status" value="1"/>
</dbReference>
<feature type="transmembrane region" description="Helical" evidence="7">
    <location>
        <begin position="125"/>
        <end position="142"/>
    </location>
</feature>
<keyword evidence="10" id="KW-1185">Reference proteome</keyword>